<organism evidence="1 2">
    <name type="scientific">Flavobacterium columnare</name>
    <dbReference type="NCBI Taxonomy" id="996"/>
    <lineage>
        <taxon>Bacteria</taxon>
        <taxon>Pseudomonadati</taxon>
        <taxon>Bacteroidota</taxon>
        <taxon>Flavobacteriia</taxon>
        <taxon>Flavobacteriales</taxon>
        <taxon>Flavobacteriaceae</taxon>
        <taxon>Flavobacterium</taxon>
    </lineage>
</organism>
<gene>
    <name evidence="1" type="ORF">BWK62_09355</name>
</gene>
<dbReference type="Pfam" id="PF10758">
    <property type="entry name" value="DUF2586"/>
    <property type="match status" value="1"/>
</dbReference>
<dbReference type="Proteomes" id="UP000198034">
    <property type="component" value="Unassembled WGS sequence"/>
</dbReference>
<dbReference type="AlphaFoldDB" id="A0A246G9U1"/>
<protein>
    <recommendedName>
        <fullName evidence="3">DUF2586 family protein</fullName>
    </recommendedName>
</protein>
<evidence type="ECO:0000313" key="2">
    <source>
        <dbReference type="Proteomes" id="UP000198034"/>
    </source>
</evidence>
<sequence>MNLPNIKFNISKNGLGLLLADIQKIPGMVLTGVTVAGSNKVQAGTSYQIFSLKEAENLGIESTGGNAFAHNQIKNFYAEAKTGAELWFMLTPQSVSMTDMADLNKSYAKKLLSDSKGKVRVLGFVKKSGTGETITNGLDADVTTAVINAQALCEELSDRYYPVRAIVSGNKFNGVVADLKDYQTTNLNKVSILLANNDASNEASIGLLLGRLASIPTQRKINRVKDGPVSPLYAFFTNGEEVESLDTAWNAIHNKNYIFLRSFANRSGYFFTGDGTLTSATDDFNSLARGLVMDEAVLIAYNTLVEELSDEIAVTPAGTIHPAIVKMWQNNIENQLKGLMVDKGKLAGVKAHIDENQNILQTNNLNVDLQLLPVGYADYITVNIGFTTTLE</sequence>
<proteinExistence type="predicted"/>
<comment type="caution">
    <text evidence="1">The sequence shown here is derived from an EMBL/GenBank/DDBJ whole genome shotgun (WGS) entry which is preliminary data.</text>
</comment>
<dbReference type="EMBL" id="MTCY01000025">
    <property type="protein sequence ID" value="OWP76534.1"/>
    <property type="molecule type" value="Genomic_DNA"/>
</dbReference>
<accession>A0A246G9U1</accession>
<dbReference type="InterPro" id="IPR019694">
    <property type="entry name" value="Phage_HP1_Orf23"/>
</dbReference>
<name>A0A246G9U1_9FLAO</name>
<evidence type="ECO:0000313" key="1">
    <source>
        <dbReference type="EMBL" id="OWP76534.1"/>
    </source>
</evidence>
<reference evidence="1 2" key="1">
    <citation type="journal article" date="2017" name="Infect. Genet. Evol.">
        <title>Comparative genome analysis of fish pathogen Flavobacterium columnare reveals extensive sequence diversity within the species.</title>
        <authorList>
            <person name="Kayansamruaj P."/>
            <person name="Dong H.T."/>
            <person name="Hirono I."/>
            <person name="Kondo H."/>
            <person name="Senapin S."/>
            <person name="Rodkhum C."/>
        </authorList>
    </citation>
    <scope>NUCLEOTIDE SEQUENCE [LARGE SCALE GENOMIC DNA]</scope>
    <source>
        <strain evidence="1 2">1214</strain>
    </source>
</reference>
<evidence type="ECO:0008006" key="3">
    <source>
        <dbReference type="Google" id="ProtNLM"/>
    </source>
</evidence>